<keyword evidence="2" id="KW-1185">Reference proteome</keyword>
<reference evidence="1" key="1">
    <citation type="submission" date="2022-04" db="EMBL/GenBank/DDBJ databases">
        <title>Genome of the entomopathogenic fungus Entomophthora muscae.</title>
        <authorList>
            <person name="Elya C."/>
            <person name="Lovett B.R."/>
            <person name="Lee E."/>
            <person name="Macias A.M."/>
            <person name="Hajek A.E."/>
            <person name="De Bivort B.L."/>
            <person name="Kasson M.T."/>
            <person name="De Fine Licht H.H."/>
            <person name="Stajich J.E."/>
        </authorList>
    </citation>
    <scope>NUCLEOTIDE SEQUENCE</scope>
    <source>
        <strain evidence="1">Berkeley</strain>
    </source>
</reference>
<dbReference type="EMBL" id="QTSX02000714">
    <property type="protein sequence ID" value="KAJ9086631.1"/>
    <property type="molecule type" value="Genomic_DNA"/>
</dbReference>
<evidence type="ECO:0000313" key="2">
    <source>
        <dbReference type="Proteomes" id="UP001165960"/>
    </source>
</evidence>
<comment type="caution">
    <text evidence="1">The sequence shown here is derived from an EMBL/GenBank/DDBJ whole genome shotgun (WGS) entry which is preliminary data.</text>
</comment>
<evidence type="ECO:0000313" key="1">
    <source>
        <dbReference type="EMBL" id="KAJ9086631.1"/>
    </source>
</evidence>
<gene>
    <name evidence="1" type="ORF">DSO57_1001913</name>
</gene>
<accession>A0ACC2UIR4</accession>
<proteinExistence type="predicted"/>
<dbReference type="Proteomes" id="UP001165960">
    <property type="component" value="Unassembled WGS sequence"/>
</dbReference>
<protein>
    <submittedName>
        <fullName evidence="1">Uncharacterized protein</fullName>
    </submittedName>
</protein>
<sequence length="202" mass="22388">MACWRDDNKVLSHKIASLESKLLEALSQEGPLGKIKVLALLDTGANENFIKKELADTLGLPLYLSLDFKVGNSTYTDASSITQPVMFDLEGSPFHTKCNSTPNLSYPFILGFPWLNECFLNFDHIDNIITFACNNALCSTPLNTDFFLSSPACFQLNLLAVSHNESIMCTNSDIIPLGYSDFKDCFSDSECYSLPPHCSYSI</sequence>
<organism evidence="1 2">
    <name type="scientific">Entomophthora muscae</name>
    <dbReference type="NCBI Taxonomy" id="34485"/>
    <lineage>
        <taxon>Eukaryota</taxon>
        <taxon>Fungi</taxon>
        <taxon>Fungi incertae sedis</taxon>
        <taxon>Zoopagomycota</taxon>
        <taxon>Entomophthoromycotina</taxon>
        <taxon>Entomophthoromycetes</taxon>
        <taxon>Entomophthorales</taxon>
        <taxon>Entomophthoraceae</taxon>
        <taxon>Entomophthora</taxon>
    </lineage>
</organism>
<name>A0ACC2UIR4_9FUNG</name>